<dbReference type="Pfam" id="PF02902">
    <property type="entry name" value="Peptidase_C48"/>
    <property type="match status" value="1"/>
</dbReference>
<accession>A0AAV7FC81</accession>
<dbReference type="InterPro" id="IPR003653">
    <property type="entry name" value="Peptidase_C48_C"/>
</dbReference>
<keyword evidence="6" id="KW-1185">Reference proteome</keyword>
<sequence>MHVNSGGMVQRVSKVVGCQVHAMEPETSAEMQLVHGCRNPISMPNDFVQDTFEERFIQMETKHAHAMEELEQRLQVKFEEQLLRVECPRKRKVFFKFLSPPHVGTKRRKAGKWVRQLDVEKAKQVAACLKEEATYVATVGSEPRVPYNLLCDVLNDEFISGPVIEAYIDMLAARQESSPAGYRKCCFLSSWVHSFFTERAHEANKRSARNLEGFLGKITTIADLIFLPLNNEMHWHLLVVKVQRRRSSGTIQCPRQGQRDLMQWTWHQL</sequence>
<dbReference type="GO" id="GO:0006508">
    <property type="term" value="P:proteolysis"/>
    <property type="evidence" value="ECO:0007669"/>
    <property type="project" value="UniProtKB-KW"/>
</dbReference>
<dbReference type="Proteomes" id="UP000825729">
    <property type="component" value="Unassembled WGS sequence"/>
</dbReference>
<keyword evidence="3" id="KW-0378">Hydrolase</keyword>
<evidence type="ECO:0000313" key="5">
    <source>
        <dbReference type="EMBL" id="KAG9458209.1"/>
    </source>
</evidence>
<dbReference type="GO" id="GO:0008234">
    <property type="term" value="F:cysteine-type peptidase activity"/>
    <property type="evidence" value="ECO:0007669"/>
    <property type="project" value="InterPro"/>
</dbReference>
<comment type="similarity">
    <text evidence="1">Belongs to the peptidase C48 family.</text>
</comment>
<dbReference type="AlphaFoldDB" id="A0AAV7FC81"/>
<dbReference type="EMBL" id="JAINDJ010000002">
    <property type="protein sequence ID" value="KAG9458209.1"/>
    <property type="molecule type" value="Genomic_DNA"/>
</dbReference>
<evidence type="ECO:0000259" key="4">
    <source>
        <dbReference type="PROSITE" id="PS50600"/>
    </source>
</evidence>
<gene>
    <name evidence="5" type="ORF">H6P81_002717</name>
</gene>
<dbReference type="InterPro" id="IPR038765">
    <property type="entry name" value="Papain-like_cys_pep_sf"/>
</dbReference>
<protein>
    <recommendedName>
        <fullName evidence="4">Ubiquitin-like protease family profile domain-containing protein</fullName>
    </recommendedName>
</protein>
<feature type="domain" description="Ubiquitin-like protease family profile" evidence="4">
    <location>
        <begin position="119"/>
        <end position="269"/>
    </location>
</feature>
<dbReference type="PROSITE" id="PS50600">
    <property type="entry name" value="ULP_PROTEASE"/>
    <property type="match status" value="1"/>
</dbReference>
<evidence type="ECO:0000313" key="6">
    <source>
        <dbReference type="Proteomes" id="UP000825729"/>
    </source>
</evidence>
<evidence type="ECO:0000256" key="3">
    <source>
        <dbReference type="ARBA" id="ARBA00022801"/>
    </source>
</evidence>
<keyword evidence="2" id="KW-0645">Protease</keyword>
<evidence type="ECO:0000256" key="1">
    <source>
        <dbReference type="ARBA" id="ARBA00005234"/>
    </source>
</evidence>
<organism evidence="5 6">
    <name type="scientific">Aristolochia fimbriata</name>
    <name type="common">White veined hardy Dutchman's pipe vine</name>
    <dbReference type="NCBI Taxonomy" id="158543"/>
    <lineage>
        <taxon>Eukaryota</taxon>
        <taxon>Viridiplantae</taxon>
        <taxon>Streptophyta</taxon>
        <taxon>Embryophyta</taxon>
        <taxon>Tracheophyta</taxon>
        <taxon>Spermatophyta</taxon>
        <taxon>Magnoliopsida</taxon>
        <taxon>Magnoliidae</taxon>
        <taxon>Piperales</taxon>
        <taxon>Aristolochiaceae</taxon>
        <taxon>Aristolochia</taxon>
    </lineage>
</organism>
<name>A0AAV7FC81_ARIFI</name>
<dbReference type="SUPFAM" id="SSF54001">
    <property type="entry name" value="Cysteine proteinases"/>
    <property type="match status" value="1"/>
</dbReference>
<proteinExistence type="inferred from homology"/>
<dbReference type="Gene3D" id="3.40.395.10">
    <property type="entry name" value="Adenoviral Proteinase, Chain A"/>
    <property type="match status" value="1"/>
</dbReference>
<comment type="caution">
    <text evidence="5">The sequence shown here is derived from an EMBL/GenBank/DDBJ whole genome shotgun (WGS) entry which is preliminary data.</text>
</comment>
<reference evidence="5 6" key="1">
    <citation type="submission" date="2021-07" db="EMBL/GenBank/DDBJ databases">
        <title>The Aristolochia fimbriata genome: insights into angiosperm evolution, floral development and chemical biosynthesis.</title>
        <authorList>
            <person name="Jiao Y."/>
        </authorList>
    </citation>
    <scope>NUCLEOTIDE SEQUENCE [LARGE SCALE GENOMIC DNA]</scope>
    <source>
        <strain evidence="5">IBCAS-2021</strain>
        <tissue evidence="5">Leaf</tissue>
    </source>
</reference>
<evidence type="ECO:0000256" key="2">
    <source>
        <dbReference type="ARBA" id="ARBA00022670"/>
    </source>
</evidence>